<organism evidence="1 2">
    <name type="scientific">Brassica carinata</name>
    <name type="common">Ethiopian mustard</name>
    <name type="synonym">Abyssinian cabbage</name>
    <dbReference type="NCBI Taxonomy" id="52824"/>
    <lineage>
        <taxon>Eukaryota</taxon>
        <taxon>Viridiplantae</taxon>
        <taxon>Streptophyta</taxon>
        <taxon>Embryophyta</taxon>
        <taxon>Tracheophyta</taxon>
        <taxon>Spermatophyta</taxon>
        <taxon>Magnoliopsida</taxon>
        <taxon>eudicotyledons</taxon>
        <taxon>Gunneridae</taxon>
        <taxon>Pentapetalae</taxon>
        <taxon>rosids</taxon>
        <taxon>malvids</taxon>
        <taxon>Brassicales</taxon>
        <taxon>Brassicaceae</taxon>
        <taxon>Brassiceae</taxon>
        <taxon>Brassica</taxon>
    </lineage>
</organism>
<comment type="caution">
    <text evidence="1">The sequence shown here is derived from an EMBL/GenBank/DDBJ whole genome shotgun (WGS) entry which is preliminary data.</text>
</comment>
<evidence type="ECO:0000313" key="2">
    <source>
        <dbReference type="Proteomes" id="UP000886595"/>
    </source>
</evidence>
<reference evidence="1 2" key="1">
    <citation type="submission" date="2020-02" db="EMBL/GenBank/DDBJ databases">
        <authorList>
            <person name="Ma Q."/>
            <person name="Huang Y."/>
            <person name="Song X."/>
            <person name="Pei D."/>
        </authorList>
    </citation>
    <scope>NUCLEOTIDE SEQUENCE [LARGE SCALE GENOMIC DNA]</scope>
    <source>
        <strain evidence="1">Sxm20200214</strain>
        <tissue evidence="1">Leaf</tissue>
    </source>
</reference>
<dbReference type="AlphaFoldDB" id="A0A8X7S4J8"/>
<proteinExistence type="predicted"/>
<evidence type="ECO:0000313" key="1">
    <source>
        <dbReference type="EMBL" id="KAG2299855.1"/>
    </source>
</evidence>
<dbReference type="Proteomes" id="UP000886595">
    <property type="component" value="Unassembled WGS sequence"/>
</dbReference>
<gene>
    <name evidence="1" type="ORF">Bca52824_036327</name>
</gene>
<keyword evidence="2" id="KW-1185">Reference proteome</keyword>
<dbReference type="OrthoDB" id="1108866at2759"/>
<dbReference type="PANTHER" id="PTHR35992">
    <property type="entry name" value="CYTOMATRIX PROTEIN-LIKE PROTEIN"/>
    <property type="match status" value="1"/>
</dbReference>
<dbReference type="EMBL" id="JAAMPC010000008">
    <property type="protein sequence ID" value="KAG2299855.1"/>
    <property type="molecule type" value="Genomic_DNA"/>
</dbReference>
<protein>
    <submittedName>
        <fullName evidence="1">Uncharacterized protein</fullName>
    </submittedName>
</protein>
<accession>A0A8X7S4J8</accession>
<dbReference type="PANTHER" id="PTHR35992:SF5">
    <property type="entry name" value="(RAPE) HYPOTHETICAL PROTEIN"/>
    <property type="match status" value="1"/>
</dbReference>
<sequence length="148" mass="17164">MKLSLDRKMNGEIETKKMMQFFQTSKCNLLSGLKDMDRSLCNLKLESQNRRWTSQMTSRLGLISSLSIQIRKVAAHWKQMRRLKLEYEKLASEKKCGVSDLSQENGFVWSQLKCMESGFTDKLKKKEDEIAQANAKSRMIHCATTLCF</sequence>
<name>A0A8X7S4J8_BRACI</name>